<evidence type="ECO:0000256" key="1">
    <source>
        <dbReference type="SAM" id="SignalP"/>
    </source>
</evidence>
<dbReference type="Proteomes" id="UP000704068">
    <property type="component" value="Unassembled WGS sequence"/>
</dbReference>
<evidence type="ECO:0000313" key="2">
    <source>
        <dbReference type="EMBL" id="MBF0970362.1"/>
    </source>
</evidence>
<organism evidence="2 3">
    <name type="scientific">Alloprevotella tannerae</name>
    <dbReference type="NCBI Taxonomy" id="76122"/>
    <lineage>
        <taxon>Bacteria</taxon>
        <taxon>Pseudomonadati</taxon>
        <taxon>Bacteroidota</taxon>
        <taxon>Bacteroidia</taxon>
        <taxon>Bacteroidales</taxon>
        <taxon>Prevotellaceae</taxon>
        <taxon>Alloprevotella</taxon>
    </lineage>
</organism>
<feature type="chain" id="PRO_5037081162" evidence="1">
    <location>
        <begin position="27"/>
        <end position="339"/>
    </location>
</feature>
<name>A0A929WZ68_9BACT</name>
<gene>
    <name evidence="2" type="ORF">HXK21_04905</name>
</gene>
<dbReference type="AlphaFoldDB" id="A0A929WZ68"/>
<keyword evidence="1" id="KW-0732">Signal</keyword>
<sequence>MKRNAIKLISAAVFALFFAVTFTACGNDPVTPPNPIKEKGHEDPTKMVIELYECHMHADWNKIDVEGGAHQDPETKAKYLKKVQEIVFENKEGKGWGYADGSQKSFFVRQSADYNTGSSFTPAPVYLLFIKYYDKKGKLMNNQFVEGGQDNLHQHYFTTSNATELMTGAALADGTQTTNYIDYKYTDTTPWDKTHHSGEAEITGRSNPIGLKGAMRFLKNRVKFDLRIQLWHAFKGKKDPAASDFDPFYKRSAYSQAFGTSDINVTVPIVVYASREEYIDGLESSTDVSKVPENSYDAAGNALIQAIMKAFNLTWTEALTDYQKFIWDDSDGESGHVWL</sequence>
<dbReference type="RefSeq" id="WP_303763725.1">
    <property type="nucleotide sequence ID" value="NZ_JABZGR010000011.1"/>
</dbReference>
<dbReference type="EMBL" id="JABZGR010000011">
    <property type="protein sequence ID" value="MBF0970362.1"/>
    <property type="molecule type" value="Genomic_DNA"/>
</dbReference>
<reference evidence="2" key="1">
    <citation type="submission" date="2020-04" db="EMBL/GenBank/DDBJ databases">
        <title>Deep metagenomics examines the oral microbiome during advanced dental caries in children, revealing novel taxa and co-occurrences with host molecules.</title>
        <authorList>
            <person name="Baker J.L."/>
            <person name="Morton J.T."/>
            <person name="Dinis M."/>
            <person name="Alvarez R."/>
            <person name="Tran N.C."/>
            <person name="Knight R."/>
            <person name="Edlund A."/>
        </authorList>
    </citation>
    <scope>NUCLEOTIDE SEQUENCE</scope>
    <source>
        <strain evidence="2">JCVI_34_bin.1</strain>
    </source>
</reference>
<evidence type="ECO:0000313" key="3">
    <source>
        <dbReference type="Proteomes" id="UP000704068"/>
    </source>
</evidence>
<feature type="signal peptide" evidence="1">
    <location>
        <begin position="1"/>
        <end position="26"/>
    </location>
</feature>
<accession>A0A929WZ68</accession>
<protein>
    <submittedName>
        <fullName evidence="2">Uncharacterized protein</fullName>
    </submittedName>
</protein>
<dbReference type="PROSITE" id="PS51257">
    <property type="entry name" value="PROKAR_LIPOPROTEIN"/>
    <property type="match status" value="1"/>
</dbReference>
<proteinExistence type="predicted"/>
<comment type="caution">
    <text evidence="2">The sequence shown here is derived from an EMBL/GenBank/DDBJ whole genome shotgun (WGS) entry which is preliminary data.</text>
</comment>